<name>A0A163M068_DIDRA</name>
<evidence type="ECO:0000313" key="9">
    <source>
        <dbReference type="EMBL" id="KZM28280.1"/>
    </source>
</evidence>
<keyword evidence="2" id="KW-0808">Transferase</keyword>
<dbReference type="PANTHER" id="PTHR13906">
    <property type="entry name" value="PORCUPINE"/>
    <property type="match status" value="1"/>
</dbReference>
<evidence type="ECO:0000313" key="10">
    <source>
        <dbReference type="Proteomes" id="UP000076837"/>
    </source>
</evidence>
<feature type="transmembrane region" description="Helical" evidence="8">
    <location>
        <begin position="418"/>
        <end position="442"/>
    </location>
</feature>
<feature type="compositionally biased region" description="Low complexity" evidence="7">
    <location>
        <begin position="514"/>
        <end position="529"/>
    </location>
</feature>
<keyword evidence="3 8" id="KW-0812">Transmembrane</keyword>
<evidence type="ECO:0000256" key="5">
    <source>
        <dbReference type="ARBA" id="ARBA00023136"/>
    </source>
</evidence>
<proteinExistence type="predicted"/>
<evidence type="ECO:0000256" key="2">
    <source>
        <dbReference type="ARBA" id="ARBA00022679"/>
    </source>
</evidence>
<keyword evidence="4 8" id="KW-1133">Transmembrane helix</keyword>
<dbReference type="GO" id="GO:0047184">
    <property type="term" value="F:1-acylglycerophosphocholine O-acyltransferase activity"/>
    <property type="evidence" value="ECO:0007669"/>
    <property type="project" value="TreeGrafter"/>
</dbReference>
<comment type="caution">
    <text evidence="9">The sequence shown here is derived from an EMBL/GenBank/DDBJ whole genome shotgun (WGS) entry which is preliminary data.</text>
</comment>
<dbReference type="InterPro" id="IPR049941">
    <property type="entry name" value="LPLAT_7/PORCN-like"/>
</dbReference>
<feature type="transmembrane region" description="Helical" evidence="8">
    <location>
        <begin position="51"/>
        <end position="69"/>
    </location>
</feature>
<dbReference type="GO" id="GO:0030258">
    <property type="term" value="P:lipid modification"/>
    <property type="evidence" value="ECO:0007669"/>
    <property type="project" value="TreeGrafter"/>
</dbReference>
<dbReference type="EMBL" id="JYNV01000025">
    <property type="protein sequence ID" value="KZM28280.1"/>
    <property type="molecule type" value="Genomic_DNA"/>
</dbReference>
<evidence type="ECO:0000256" key="1">
    <source>
        <dbReference type="ARBA" id="ARBA00004141"/>
    </source>
</evidence>
<dbReference type="AlphaFoldDB" id="A0A163M068"/>
<evidence type="ECO:0000256" key="4">
    <source>
        <dbReference type="ARBA" id="ARBA00022989"/>
    </source>
</evidence>
<dbReference type="GO" id="GO:0046474">
    <property type="term" value="P:glycerophospholipid biosynthetic process"/>
    <property type="evidence" value="ECO:0007669"/>
    <property type="project" value="TreeGrafter"/>
</dbReference>
<keyword evidence="5 8" id="KW-0472">Membrane</keyword>
<dbReference type="Proteomes" id="UP000076837">
    <property type="component" value="Unassembled WGS sequence"/>
</dbReference>
<reference evidence="9 10" key="1">
    <citation type="journal article" date="2016" name="Sci. Rep.">
        <title>Draft genome sequencing and secretome analysis of fungal phytopathogen Ascochyta rabiei provides insight into the necrotrophic effector repertoire.</title>
        <authorList>
            <person name="Verma S."/>
            <person name="Gazara R.K."/>
            <person name="Nizam S."/>
            <person name="Parween S."/>
            <person name="Chattopadhyay D."/>
            <person name="Verma P.K."/>
        </authorList>
    </citation>
    <scope>NUCLEOTIDE SEQUENCE [LARGE SCALE GENOMIC DNA]</scope>
    <source>
        <strain evidence="9 10">ArDII</strain>
    </source>
</reference>
<evidence type="ECO:0000256" key="3">
    <source>
        <dbReference type="ARBA" id="ARBA00022692"/>
    </source>
</evidence>
<keyword evidence="6" id="KW-0012">Acyltransferase</keyword>
<dbReference type="STRING" id="5454.A0A163M068"/>
<dbReference type="OrthoDB" id="286734at2759"/>
<organism evidence="9 10">
    <name type="scientific">Didymella rabiei</name>
    <name type="common">Chickpea ascochyta blight fungus</name>
    <name type="synonym">Mycosphaerella rabiei</name>
    <dbReference type="NCBI Taxonomy" id="5454"/>
    <lineage>
        <taxon>Eukaryota</taxon>
        <taxon>Fungi</taxon>
        <taxon>Dikarya</taxon>
        <taxon>Ascomycota</taxon>
        <taxon>Pezizomycotina</taxon>
        <taxon>Dothideomycetes</taxon>
        <taxon>Pleosporomycetidae</taxon>
        <taxon>Pleosporales</taxon>
        <taxon>Pleosporineae</taxon>
        <taxon>Didymellaceae</taxon>
        <taxon>Ascochyta</taxon>
    </lineage>
</organism>
<accession>A0A163M068</accession>
<comment type="subcellular location">
    <subcellularLocation>
        <location evidence="1">Membrane</location>
        <topology evidence="1">Multi-pass membrane protein</topology>
    </subcellularLocation>
</comment>
<dbReference type="Pfam" id="PF03062">
    <property type="entry name" value="MBOAT"/>
    <property type="match status" value="1"/>
</dbReference>
<feature type="transmembrane region" description="Helical" evidence="8">
    <location>
        <begin position="454"/>
        <end position="473"/>
    </location>
</feature>
<evidence type="ECO:0000256" key="8">
    <source>
        <dbReference type="SAM" id="Phobius"/>
    </source>
</evidence>
<keyword evidence="10" id="KW-1185">Reference proteome</keyword>
<dbReference type="GO" id="GO:0003841">
    <property type="term" value="F:1-acylglycerol-3-phosphate O-acyltransferase activity"/>
    <property type="evidence" value="ECO:0007669"/>
    <property type="project" value="TreeGrafter"/>
</dbReference>
<evidence type="ECO:0000256" key="7">
    <source>
        <dbReference type="SAM" id="MobiDB-lite"/>
    </source>
</evidence>
<protein>
    <submittedName>
        <fullName evidence="9">Integral component of membrane</fullName>
    </submittedName>
</protein>
<feature type="transmembrane region" description="Helical" evidence="8">
    <location>
        <begin position="227"/>
        <end position="249"/>
    </location>
</feature>
<dbReference type="GO" id="GO:0005783">
    <property type="term" value="C:endoplasmic reticulum"/>
    <property type="evidence" value="ECO:0007669"/>
    <property type="project" value="TreeGrafter"/>
</dbReference>
<feature type="transmembrane region" description="Helical" evidence="8">
    <location>
        <begin position="380"/>
        <end position="397"/>
    </location>
</feature>
<dbReference type="InterPro" id="IPR004299">
    <property type="entry name" value="MBOAT_fam"/>
</dbReference>
<dbReference type="PANTHER" id="PTHR13906:SF4">
    <property type="entry name" value="LYSOPHOSPHOLIPID ACYLTRANSFERASE 6"/>
    <property type="match status" value="1"/>
</dbReference>
<gene>
    <name evidence="9" type="ORF">ST47_g570</name>
</gene>
<sequence length="583" mass="65821">MLPYINAPFEYIGSSLGTSADELKLVFSFYLSYPLAGVLKRIPDKSPWQKNAFIIAVAMFYLVGLFDLWDGLRTIVISAAGAYVIASRIDSPFMPWIGFVFLMGHMSINHIYRQYVNNASAVDISGAQMVLVMKLTAFCWNVQDGRLQDSELSDFQKEHAVRTIPNILDYAGYVLFFPGFMAGPAFDYCDYSQYITTTMFALPPGTDPSKAPPTRKKRRIPRSGRPAAIKAVYGTLWIVAFLKFSGWYYPSFFLSDEYMKYGFLRRVWQLYMLGLTTRMKYYGVWSLSEGACILSGIGYNGLDAKTGRAKWDRLTNIRPIAIETAQNTRAFLGEWNINTNLWLRNYMYLRVTPKGQKPGFGATLATFVTSAFWHGFYPGYYMAFILAALLQAAAKNGRRMVRPLFLAADGKTDLSTKVYYDVFTFLLTQLAFSFTVAPFILLGFSDTLKVWARVYFYTLIGVAGCFGLFSRSLPFRKQLQQRQSVRTTPTSAVDLDVSNIEQIAKEEIKKDNLTRTNSMASTSTSTSRRAPTLGIADDPEAELDAIVAQVKREITDRKRRGSALQGFDVKKAIQEKIKDFKSS</sequence>
<feature type="region of interest" description="Disordered" evidence="7">
    <location>
        <begin position="514"/>
        <end position="534"/>
    </location>
</feature>
<dbReference type="GO" id="GO:0016020">
    <property type="term" value="C:membrane"/>
    <property type="evidence" value="ECO:0007669"/>
    <property type="project" value="UniProtKB-SubCell"/>
</dbReference>
<evidence type="ECO:0000256" key="6">
    <source>
        <dbReference type="ARBA" id="ARBA00023315"/>
    </source>
</evidence>